<sequence length="278" mass="31195">MKLNENSVIFGDKVILVPYRYIAPFSLIDWKLITCWMLQSRTCACELAYLSPCPAGAGSRGDNIRGRIEADAGNAKEYHEWMKSLELLELTASEPLSLGEEYKMQRKWLLDEDKLTFILLARPSPPSDSSTGSSRYILQPEEIQKCRMVGDVNLFLPDGREGEGECEIMIASKEDRRKGYAVEALSLFLKYATSYLHLPAPQLLSRIGSQNIPSIRLFKKLGFGVVKYVKVFDEVEMRFGQGDVEGMDLDYGVVEEGKEVDWEGAALEGRVGVYEAGV</sequence>
<dbReference type="PANTHER" id="PTHR13256:SF16">
    <property type="entry name" value="ALPHA_BETA-TUBULIN-N-ACETYLTRANSFERASE 9"/>
    <property type="match status" value="1"/>
</dbReference>
<keyword evidence="3" id="KW-0012">Acyltransferase</keyword>
<dbReference type="AlphaFoldDB" id="A0A1E3JQU9"/>
<proteinExistence type="inferred from homology"/>
<evidence type="ECO:0000313" key="5">
    <source>
        <dbReference type="EMBL" id="ODO03225.1"/>
    </source>
</evidence>
<organism evidence="5 6">
    <name type="scientific">Cryptococcus amylolentus CBS 6273</name>
    <dbReference type="NCBI Taxonomy" id="1296118"/>
    <lineage>
        <taxon>Eukaryota</taxon>
        <taxon>Fungi</taxon>
        <taxon>Dikarya</taxon>
        <taxon>Basidiomycota</taxon>
        <taxon>Agaricomycotina</taxon>
        <taxon>Tremellomycetes</taxon>
        <taxon>Tremellales</taxon>
        <taxon>Cryptococcaceae</taxon>
        <taxon>Cryptococcus</taxon>
    </lineage>
</organism>
<dbReference type="Pfam" id="PF13302">
    <property type="entry name" value="Acetyltransf_3"/>
    <property type="match status" value="1"/>
</dbReference>
<comment type="similarity">
    <text evidence="1">Belongs to the acetyltransferase family. GNAT subfamily.</text>
</comment>
<dbReference type="InterPro" id="IPR000182">
    <property type="entry name" value="GNAT_dom"/>
</dbReference>
<name>A0A1E3JQU9_9TREE</name>
<reference evidence="5 6" key="1">
    <citation type="submission" date="2016-06" db="EMBL/GenBank/DDBJ databases">
        <title>Evolution of pathogenesis and genome organization in the Tremellales.</title>
        <authorList>
            <person name="Cuomo C."/>
            <person name="Litvintseva A."/>
            <person name="Heitman J."/>
            <person name="Chen Y."/>
            <person name="Sun S."/>
            <person name="Springer D."/>
            <person name="Dromer F."/>
            <person name="Young S."/>
            <person name="Zeng Q."/>
            <person name="Chapman S."/>
            <person name="Gujja S."/>
            <person name="Saif S."/>
            <person name="Birren B."/>
        </authorList>
    </citation>
    <scope>NUCLEOTIDE SEQUENCE [LARGE SCALE GENOMIC DNA]</scope>
    <source>
        <strain evidence="5 6">CBS 6273</strain>
    </source>
</reference>
<dbReference type="GO" id="GO:0008080">
    <property type="term" value="F:N-acetyltransferase activity"/>
    <property type="evidence" value="ECO:0007669"/>
    <property type="project" value="InterPro"/>
</dbReference>
<evidence type="ECO:0000256" key="3">
    <source>
        <dbReference type="ARBA" id="ARBA00023315"/>
    </source>
</evidence>
<comment type="caution">
    <text evidence="5">The sequence shown here is derived from an EMBL/GenBank/DDBJ whole genome shotgun (WGS) entry which is preliminary data.</text>
</comment>
<evidence type="ECO:0000256" key="1">
    <source>
        <dbReference type="ARBA" id="ARBA00009342"/>
    </source>
</evidence>
<keyword evidence="2" id="KW-0808">Transferase</keyword>
<dbReference type="OrthoDB" id="5043642at2759"/>
<dbReference type="InterPro" id="IPR016181">
    <property type="entry name" value="Acyl_CoA_acyltransferase"/>
</dbReference>
<dbReference type="EMBL" id="MEKH01000009">
    <property type="protein sequence ID" value="ODO03225.1"/>
    <property type="molecule type" value="Genomic_DNA"/>
</dbReference>
<dbReference type="Gene3D" id="3.40.630.30">
    <property type="match status" value="1"/>
</dbReference>
<dbReference type="PANTHER" id="PTHR13256">
    <property type="entry name" value="N-ACETYLTRANSFERASE 9"/>
    <property type="match status" value="1"/>
</dbReference>
<evidence type="ECO:0000313" key="6">
    <source>
        <dbReference type="Proteomes" id="UP000095149"/>
    </source>
</evidence>
<evidence type="ECO:0000259" key="4">
    <source>
        <dbReference type="Pfam" id="PF13302"/>
    </source>
</evidence>
<dbReference type="Proteomes" id="UP000095149">
    <property type="component" value="Unassembled WGS sequence"/>
</dbReference>
<dbReference type="SUPFAM" id="SSF55729">
    <property type="entry name" value="Acyl-CoA N-acyltransferases (Nat)"/>
    <property type="match status" value="1"/>
</dbReference>
<gene>
    <name evidence="5" type="ORF">I350_06070</name>
</gene>
<feature type="domain" description="N-acetyltransferase" evidence="4">
    <location>
        <begin position="78"/>
        <end position="223"/>
    </location>
</feature>
<dbReference type="InterPro" id="IPR039135">
    <property type="entry name" value="NAT9-like"/>
</dbReference>
<evidence type="ECO:0000256" key="2">
    <source>
        <dbReference type="ARBA" id="ARBA00022679"/>
    </source>
</evidence>
<accession>A0A1E3JQU9</accession>
<protein>
    <recommendedName>
        <fullName evidence="4">N-acetyltransferase domain-containing protein</fullName>
    </recommendedName>
</protein>